<keyword evidence="6 14" id="KW-0732">Signal</keyword>
<evidence type="ECO:0000256" key="7">
    <source>
        <dbReference type="ARBA" id="ARBA00022837"/>
    </source>
</evidence>
<dbReference type="Proteomes" id="UP001642484">
    <property type="component" value="Unassembled WGS sequence"/>
</dbReference>
<organism evidence="16 17">
    <name type="scientific">Durusdinium trenchii</name>
    <dbReference type="NCBI Taxonomy" id="1381693"/>
    <lineage>
        <taxon>Eukaryota</taxon>
        <taxon>Sar</taxon>
        <taxon>Alveolata</taxon>
        <taxon>Dinophyceae</taxon>
        <taxon>Suessiales</taxon>
        <taxon>Symbiodiniaceae</taxon>
        <taxon>Durusdinium</taxon>
    </lineage>
</organism>
<evidence type="ECO:0000256" key="13">
    <source>
        <dbReference type="SAM" id="Phobius"/>
    </source>
</evidence>
<dbReference type="InterPro" id="IPR036719">
    <property type="entry name" value="Neuro-gated_channel_TM_sf"/>
</dbReference>
<evidence type="ECO:0000256" key="14">
    <source>
        <dbReference type="SAM" id="SignalP"/>
    </source>
</evidence>
<keyword evidence="7" id="KW-0106">Calcium</keyword>
<dbReference type="Pfam" id="PF02931">
    <property type="entry name" value="Neur_chan_LBD"/>
    <property type="match status" value="1"/>
</dbReference>
<keyword evidence="9" id="KW-0406">Ion transport</keyword>
<dbReference type="PROSITE" id="PS51450">
    <property type="entry name" value="LRR"/>
    <property type="match status" value="1"/>
</dbReference>
<dbReference type="PANTHER" id="PTHR18945">
    <property type="entry name" value="NEUROTRANSMITTER GATED ION CHANNEL"/>
    <property type="match status" value="1"/>
</dbReference>
<proteinExistence type="predicted"/>
<evidence type="ECO:0000313" key="17">
    <source>
        <dbReference type="Proteomes" id="UP001642484"/>
    </source>
</evidence>
<evidence type="ECO:0000259" key="15">
    <source>
        <dbReference type="PROSITE" id="PS50222"/>
    </source>
</evidence>
<feature type="domain" description="EF-hand" evidence="15">
    <location>
        <begin position="413"/>
        <end position="448"/>
    </location>
</feature>
<reference evidence="16 17" key="1">
    <citation type="submission" date="2024-02" db="EMBL/GenBank/DDBJ databases">
        <authorList>
            <person name="Chen Y."/>
            <person name="Shah S."/>
            <person name="Dougan E. K."/>
            <person name="Thang M."/>
            <person name="Chan C."/>
        </authorList>
    </citation>
    <scope>NUCLEOTIDE SEQUENCE [LARGE SCALE GENOMIC DNA]</scope>
</reference>
<dbReference type="SUPFAM" id="SSF90112">
    <property type="entry name" value="Neurotransmitter-gated ion-channel transmembrane pore"/>
    <property type="match status" value="1"/>
</dbReference>
<evidence type="ECO:0000256" key="9">
    <source>
        <dbReference type="ARBA" id="ARBA00023065"/>
    </source>
</evidence>
<dbReference type="PROSITE" id="PS50222">
    <property type="entry name" value="EF_HAND_2"/>
    <property type="match status" value="1"/>
</dbReference>
<sequence length="592" mass="66726">MLGALRDVLVLGVLGATAQSCPRPTEILANLSEDYDSLAHPGQLTGLPVNVSLGLYVASIVAVNQKDQQLILEGYYRSAWTDPRLNISRFNCESLTVPTKSGSFPFWQPDLYFDNSVSEWYGAGGLTIDSKGYVFRSERFKHVFRCPMNFDMLPFDSQTCVVRMSSYAYSSADLALRVFAEGAVELPPDYWGTTEFKLTAAAGEVETLFYGVGENQRGYSFVLISFHLHRMPDSFMMFVFVTCILFTFVSWSGLFINRAVAPARVTIAVIPVLIMLNLENNVISNLPPLNYLTWITSYLLLMKFFCVSAVFEYGLVSFLIQLETARERQFEAFRHLATTVKKKAAEDEASISCERPRPPSWTSPKVYPSAGSAGSTSARKLLQVAPGVAQKEKEDKEPAEEKEKKEDDTEELNLQKKFNKVYRLFDADDSGELSWREVQMGFRKLGQYWSKDQVQELFFSLGIVGHQRMTQADFKRFMMDIQKFLPGKAMNISFFERTLGSIQSFSWTCVLNFFADISNDGVLFMMLLGLIPHSSSYTDLLSFRCQSTRTSKHISVKRVSTSCLTRTKSSEIVSDLGSLQAQVDPRLALAER</sequence>
<keyword evidence="3" id="KW-0813">Transport</keyword>
<name>A0ABP0SQ83_9DINO</name>
<evidence type="ECO:0000256" key="10">
    <source>
        <dbReference type="ARBA" id="ARBA00023136"/>
    </source>
</evidence>
<evidence type="ECO:0000256" key="12">
    <source>
        <dbReference type="SAM" id="MobiDB-lite"/>
    </source>
</evidence>
<evidence type="ECO:0000256" key="5">
    <source>
        <dbReference type="ARBA" id="ARBA00022692"/>
    </source>
</evidence>
<evidence type="ECO:0000256" key="8">
    <source>
        <dbReference type="ARBA" id="ARBA00022989"/>
    </source>
</evidence>
<evidence type="ECO:0000256" key="2">
    <source>
        <dbReference type="ARBA" id="ARBA00004236"/>
    </source>
</evidence>
<evidence type="ECO:0000313" key="16">
    <source>
        <dbReference type="EMBL" id="CAK9114548.1"/>
    </source>
</evidence>
<dbReference type="InterPro" id="IPR001611">
    <property type="entry name" value="Leu-rich_rpt"/>
</dbReference>
<dbReference type="PROSITE" id="PS51257">
    <property type="entry name" value="PROKAR_LIPOPROTEIN"/>
    <property type="match status" value="1"/>
</dbReference>
<dbReference type="InterPro" id="IPR038050">
    <property type="entry name" value="Neuro_actylchol_rec"/>
</dbReference>
<feature type="transmembrane region" description="Helical" evidence="13">
    <location>
        <begin position="235"/>
        <end position="254"/>
    </location>
</feature>
<keyword evidence="17" id="KW-1185">Reference proteome</keyword>
<dbReference type="PRINTS" id="PR00253">
    <property type="entry name" value="GABAARECEPTR"/>
</dbReference>
<accession>A0ABP0SQ83</accession>
<feature type="compositionally biased region" description="Basic and acidic residues" evidence="12">
    <location>
        <begin position="390"/>
        <end position="407"/>
    </location>
</feature>
<dbReference type="PROSITE" id="PS00018">
    <property type="entry name" value="EF_HAND_1"/>
    <property type="match status" value="1"/>
</dbReference>
<dbReference type="EMBL" id="CAXAMN010028027">
    <property type="protein sequence ID" value="CAK9114548.1"/>
    <property type="molecule type" value="Genomic_DNA"/>
</dbReference>
<keyword evidence="5 13" id="KW-0812">Transmembrane</keyword>
<dbReference type="InterPro" id="IPR006028">
    <property type="entry name" value="GABAA/Glycine_rcpt"/>
</dbReference>
<keyword evidence="8 13" id="KW-1133">Transmembrane helix</keyword>
<dbReference type="Gene3D" id="1.10.238.10">
    <property type="entry name" value="EF-hand"/>
    <property type="match status" value="1"/>
</dbReference>
<dbReference type="Gene3D" id="2.70.170.10">
    <property type="entry name" value="Neurotransmitter-gated ion-channel ligand-binding domain"/>
    <property type="match status" value="1"/>
</dbReference>
<evidence type="ECO:0000256" key="6">
    <source>
        <dbReference type="ARBA" id="ARBA00022729"/>
    </source>
</evidence>
<feature type="chain" id="PRO_5045516028" description="EF-hand domain-containing protein" evidence="14">
    <location>
        <begin position="19"/>
        <end position="592"/>
    </location>
</feature>
<dbReference type="Pfam" id="PF02932">
    <property type="entry name" value="Neur_chan_memb"/>
    <property type="match status" value="1"/>
</dbReference>
<feature type="signal peptide" evidence="14">
    <location>
        <begin position="1"/>
        <end position="18"/>
    </location>
</feature>
<gene>
    <name evidence="16" type="ORF">CCMP2556_LOCUS52958</name>
</gene>
<evidence type="ECO:0000256" key="3">
    <source>
        <dbReference type="ARBA" id="ARBA00022448"/>
    </source>
</evidence>
<keyword evidence="4" id="KW-1003">Cell membrane</keyword>
<dbReference type="SUPFAM" id="SSF47473">
    <property type="entry name" value="EF-hand"/>
    <property type="match status" value="1"/>
</dbReference>
<feature type="transmembrane region" description="Helical" evidence="13">
    <location>
        <begin position="261"/>
        <end position="278"/>
    </location>
</feature>
<dbReference type="Gene3D" id="1.20.58.390">
    <property type="entry name" value="Neurotransmitter-gated ion-channel transmembrane domain"/>
    <property type="match status" value="1"/>
</dbReference>
<dbReference type="InterPro" id="IPR006029">
    <property type="entry name" value="Neurotrans-gated_channel_TM"/>
</dbReference>
<feature type="transmembrane region" description="Helical" evidence="13">
    <location>
        <begin position="298"/>
        <end position="320"/>
    </location>
</feature>
<dbReference type="SUPFAM" id="SSF63712">
    <property type="entry name" value="Nicotinic receptor ligand binding domain-like"/>
    <property type="match status" value="1"/>
</dbReference>
<feature type="region of interest" description="Disordered" evidence="12">
    <location>
        <begin position="347"/>
        <end position="411"/>
    </location>
</feature>
<dbReference type="CDD" id="cd18989">
    <property type="entry name" value="LGIC_ECD_cation"/>
    <property type="match status" value="1"/>
</dbReference>
<comment type="caution">
    <text evidence="16">The sequence shown here is derived from an EMBL/GenBank/DDBJ whole genome shotgun (WGS) entry which is preliminary data.</text>
</comment>
<dbReference type="InterPro" id="IPR006201">
    <property type="entry name" value="Neur_channel"/>
</dbReference>
<evidence type="ECO:0000256" key="11">
    <source>
        <dbReference type="ARBA" id="ARBA00023303"/>
    </source>
</evidence>
<keyword evidence="11" id="KW-0407">Ion channel</keyword>
<protein>
    <recommendedName>
        <fullName evidence="15">EF-hand domain-containing protein</fullName>
    </recommendedName>
</protein>
<evidence type="ECO:0000256" key="4">
    <source>
        <dbReference type="ARBA" id="ARBA00022475"/>
    </source>
</evidence>
<evidence type="ECO:0000256" key="1">
    <source>
        <dbReference type="ARBA" id="ARBA00004141"/>
    </source>
</evidence>
<dbReference type="InterPro" id="IPR002048">
    <property type="entry name" value="EF_hand_dom"/>
</dbReference>
<dbReference type="InterPro" id="IPR011992">
    <property type="entry name" value="EF-hand-dom_pair"/>
</dbReference>
<dbReference type="InterPro" id="IPR006202">
    <property type="entry name" value="Neur_chan_lig-bd"/>
</dbReference>
<dbReference type="InterPro" id="IPR018247">
    <property type="entry name" value="EF_Hand_1_Ca_BS"/>
</dbReference>
<keyword evidence="10 13" id="KW-0472">Membrane</keyword>
<comment type="subcellular location">
    <subcellularLocation>
        <location evidence="2">Cell membrane</location>
    </subcellularLocation>
    <subcellularLocation>
        <location evidence="1">Membrane</location>
        <topology evidence="1">Multi-pass membrane protein</topology>
    </subcellularLocation>
</comment>
<dbReference type="InterPro" id="IPR036734">
    <property type="entry name" value="Neur_chan_lig-bd_sf"/>
</dbReference>